<evidence type="ECO:0000256" key="1">
    <source>
        <dbReference type="SAM" id="MobiDB-lite"/>
    </source>
</evidence>
<feature type="region of interest" description="Disordered" evidence="1">
    <location>
        <begin position="1"/>
        <end position="76"/>
    </location>
</feature>
<dbReference type="RefSeq" id="WP_058484340.1">
    <property type="nucleotide sequence ID" value="NZ_CAAAII010000011.1"/>
</dbReference>
<protein>
    <submittedName>
        <fullName evidence="2">Uncharacterized protein</fullName>
    </submittedName>
</protein>
<dbReference type="EMBL" id="LNYX01000031">
    <property type="protein sequence ID" value="KTD61821.1"/>
    <property type="molecule type" value="Genomic_DNA"/>
</dbReference>
<feature type="compositionally biased region" description="Basic and acidic residues" evidence="1">
    <location>
        <begin position="60"/>
        <end position="76"/>
    </location>
</feature>
<keyword evidence="3" id="KW-1185">Reference proteome</keyword>
<reference evidence="2 3" key="1">
    <citation type="submission" date="2015-11" db="EMBL/GenBank/DDBJ databases">
        <title>Genomic analysis of 38 Legionella species identifies large and diverse effector repertoires.</title>
        <authorList>
            <person name="Burstein D."/>
            <person name="Amaro F."/>
            <person name="Zusman T."/>
            <person name="Lifshitz Z."/>
            <person name="Cohen O."/>
            <person name="Gilbert J.A."/>
            <person name="Pupko T."/>
            <person name="Shuman H.A."/>
            <person name="Segal G."/>
        </authorList>
    </citation>
    <scope>NUCLEOTIDE SEQUENCE [LARGE SCALE GENOMIC DNA]</scope>
    <source>
        <strain evidence="2 3">Mt.St.Helens-9</strain>
    </source>
</reference>
<dbReference type="PATRIC" id="fig|452.5.peg.2703"/>
<dbReference type="Proteomes" id="UP000054877">
    <property type="component" value="Unassembled WGS sequence"/>
</dbReference>
<accession>A0A0W0YY58</accession>
<feature type="compositionally biased region" description="Basic and acidic residues" evidence="1">
    <location>
        <begin position="34"/>
        <end position="51"/>
    </location>
</feature>
<dbReference type="STRING" id="452.Lspi_2451"/>
<dbReference type="AlphaFoldDB" id="A0A0W0YY58"/>
<name>A0A0W0YY58_LEGSP</name>
<feature type="compositionally biased region" description="Basic and acidic residues" evidence="1">
    <location>
        <begin position="1"/>
        <end position="10"/>
    </location>
</feature>
<evidence type="ECO:0000313" key="2">
    <source>
        <dbReference type="EMBL" id="KTD61821.1"/>
    </source>
</evidence>
<organism evidence="2 3">
    <name type="scientific">Legionella spiritensis</name>
    <dbReference type="NCBI Taxonomy" id="452"/>
    <lineage>
        <taxon>Bacteria</taxon>
        <taxon>Pseudomonadati</taxon>
        <taxon>Pseudomonadota</taxon>
        <taxon>Gammaproteobacteria</taxon>
        <taxon>Legionellales</taxon>
        <taxon>Legionellaceae</taxon>
        <taxon>Legionella</taxon>
    </lineage>
</organism>
<gene>
    <name evidence="2" type="ORF">Lspi_2451</name>
</gene>
<evidence type="ECO:0000313" key="3">
    <source>
        <dbReference type="Proteomes" id="UP000054877"/>
    </source>
</evidence>
<proteinExistence type="predicted"/>
<comment type="caution">
    <text evidence="2">The sequence shown here is derived from an EMBL/GenBank/DDBJ whole genome shotgun (WGS) entry which is preliminary data.</text>
</comment>
<sequence length="76" mass="8500">MSVKVQKDGKAVNLTRMNDTIHITSDPEGDEISEQVKNDPEGDELSEKFDQIHNPGPTGDELKEKEEQKHSDTPVL</sequence>